<dbReference type="GO" id="GO:0006465">
    <property type="term" value="P:signal peptide processing"/>
    <property type="evidence" value="ECO:0007669"/>
    <property type="project" value="InterPro"/>
</dbReference>
<dbReference type="PROSITE" id="PS00760">
    <property type="entry name" value="SPASE_I_2"/>
    <property type="match status" value="1"/>
</dbReference>
<dbReference type="GO" id="GO:0004252">
    <property type="term" value="F:serine-type endopeptidase activity"/>
    <property type="evidence" value="ECO:0007669"/>
    <property type="project" value="InterPro"/>
</dbReference>
<evidence type="ECO:0000313" key="5">
    <source>
        <dbReference type="EMBL" id="SUZ52990.1"/>
    </source>
</evidence>
<dbReference type="PANTHER" id="PTHR43390:SF1">
    <property type="entry name" value="CHLOROPLAST PROCESSING PEPTIDASE"/>
    <property type="match status" value="1"/>
</dbReference>
<name>A0A381NEH0_9ZZZZ</name>
<dbReference type="GO" id="GO:0016020">
    <property type="term" value="C:membrane"/>
    <property type="evidence" value="ECO:0007669"/>
    <property type="project" value="InterPro"/>
</dbReference>
<accession>A0A381NEH0</accession>
<evidence type="ECO:0000256" key="2">
    <source>
        <dbReference type="ARBA" id="ARBA00022801"/>
    </source>
</evidence>
<sequence>MFVTYKLSDKSFNKLQKKGLSEAALNDLAELKSRVFPSPETFLNRVRKLPQAEEIMKKEEDLLKIAKGFLRLDYVIPNRTIREWIEALIFAVLVATVVRTYMFAPFQIPSGSMLPTIQIGDHIFASMYSYGSPVPFTDIKLFKKPVLRGDIVIFPYPREPSIDYIKRAVGLPGETLEIRNDQVYINGEPLDEPYAYFEPNEKRSRQAQGLSSASPVSSFGPVSIPEGKIFAMGDNRYNSADSRYWGFVEMNTISGKGQIIYWSHDPGQSLVSGYQLGRVFDFLK</sequence>
<dbReference type="EMBL" id="UINC01000307">
    <property type="protein sequence ID" value="SUZ52990.1"/>
    <property type="molecule type" value="Genomic_DNA"/>
</dbReference>
<protein>
    <recommendedName>
        <fullName evidence="4">Peptidase S26 domain-containing protein</fullName>
    </recommendedName>
</protein>
<dbReference type="NCBIfam" id="TIGR02227">
    <property type="entry name" value="sigpep_I_bact"/>
    <property type="match status" value="1"/>
</dbReference>
<keyword evidence="3" id="KW-1133">Transmembrane helix</keyword>
<dbReference type="Pfam" id="PF10502">
    <property type="entry name" value="Peptidase_S26"/>
    <property type="match status" value="1"/>
</dbReference>
<dbReference type="CDD" id="cd06530">
    <property type="entry name" value="S26_SPase_I"/>
    <property type="match status" value="1"/>
</dbReference>
<gene>
    <name evidence="5" type="ORF">METZ01_LOCUS5844</name>
</gene>
<keyword evidence="3" id="KW-0812">Transmembrane</keyword>
<dbReference type="InterPro" id="IPR036286">
    <property type="entry name" value="LexA/Signal_pep-like_sf"/>
</dbReference>
<dbReference type="Gene3D" id="2.10.109.10">
    <property type="entry name" value="Umud Fragment, subunit A"/>
    <property type="match status" value="1"/>
</dbReference>
<evidence type="ECO:0000259" key="4">
    <source>
        <dbReference type="Pfam" id="PF10502"/>
    </source>
</evidence>
<dbReference type="SUPFAM" id="SSF51306">
    <property type="entry name" value="LexA/Signal peptidase"/>
    <property type="match status" value="1"/>
</dbReference>
<comment type="similarity">
    <text evidence="1">Belongs to the peptidase S26 family.</text>
</comment>
<feature type="domain" description="Peptidase S26" evidence="4">
    <location>
        <begin position="81"/>
        <end position="262"/>
    </location>
</feature>
<reference evidence="5" key="1">
    <citation type="submission" date="2018-05" db="EMBL/GenBank/DDBJ databases">
        <authorList>
            <person name="Lanie J.A."/>
            <person name="Ng W.-L."/>
            <person name="Kazmierczak K.M."/>
            <person name="Andrzejewski T.M."/>
            <person name="Davidsen T.M."/>
            <person name="Wayne K.J."/>
            <person name="Tettelin H."/>
            <person name="Glass J.I."/>
            <person name="Rusch D."/>
            <person name="Podicherti R."/>
            <person name="Tsui H.-C.T."/>
            <person name="Winkler M.E."/>
        </authorList>
    </citation>
    <scope>NUCLEOTIDE SEQUENCE</scope>
</reference>
<organism evidence="5">
    <name type="scientific">marine metagenome</name>
    <dbReference type="NCBI Taxonomy" id="408172"/>
    <lineage>
        <taxon>unclassified sequences</taxon>
        <taxon>metagenomes</taxon>
        <taxon>ecological metagenomes</taxon>
    </lineage>
</organism>
<dbReference type="AlphaFoldDB" id="A0A381NEH0"/>
<dbReference type="InterPro" id="IPR019533">
    <property type="entry name" value="Peptidase_S26"/>
</dbReference>
<dbReference type="InterPro" id="IPR000223">
    <property type="entry name" value="Pept_S26A_signal_pept_1"/>
</dbReference>
<dbReference type="PRINTS" id="PR00727">
    <property type="entry name" value="LEADERPTASE"/>
</dbReference>
<evidence type="ECO:0000256" key="3">
    <source>
        <dbReference type="SAM" id="Phobius"/>
    </source>
</evidence>
<proteinExistence type="inferred from homology"/>
<feature type="transmembrane region" description="Helical" evidence="3">
    <location>
        <begin position="84"/>
        <end position="104"/>
    </location>
</feature>
<dbReference type="InterPro" id="IPR019757">
    <property type="entry name" value="Pept_S26A_signal_pept_1_Lys-AS"/>
</dbReference>
<evidence type="ECO:0000256" key="1">
    <source>
        <dbReference type="ARBA" id="ARBA00009370"/>
    </source>
</evidence>
<keyword evidence="2" id="KW-0378">Hydrolase</keyword>
<keyword evidence="3" id="KW-0472">Membrane</keyword>
<dbReference type="PANTHER" id="PTHR43390">
    <property type="entry name" value="SIGNAL PEPTIDASE I"/>
    <property type="match status" value="1"/>
</dbReference>